<feature type="compositionally biased region" description="Basic and acidic residues" evidence="1">
    <location>
        <begin position="1"/>
        <end position="18"/>
    </location>
</feature>
<dbReference type="EMBL" id="CP022521">
    <property type="protein sequence ID" value="ASO20866.1"/>
    <property type="molecule type" value="Genomic_DNA"/>
</dbReference>
<feature type="compositionally biased region" description="Basic residues" evidence="1">
    <location>
        <begin position="211"/>
        <end position="234"/>
    </location>
</feature>
<evidence type="ECO:0000256" key="1">
    <source>
        <dbReference type="SAM" id="MobiDB-lite"/>
    </source>
</evidence>
<feature type="region of interest" description="Disordered" evidence="1">
    <location>
        <begin position="47"/>
        <end position="96"/>
    </location>
</feature>
<organism evidence="2 3">
    <name type="scientific">Actinoalloteichus hoggarensis</name>
    <dbReference type="NCBI Taxonomy" id="1470176"/>
    <lineage>
        <taxon>Bacteria</taxon>
        <taxon>Bacillati</taxon>
        <taxon>Actinomycetota</taxon>
        <taxon>Actinomycetes</taxon>
        <taxon>Pseudonocardiales</taxon>
        <taxon>Pseudonocardiaceae</taxon>
        <taxon>Actinoalloteichus</taxon>
    </lineage>
</organism>
<feature type="compositionally biased region" description="Basic residues" evidence="1">
    <location>
        <begin position="178"/>
        <end position="192"/>
    </location>
</feature>
<gene>
    <name evidence="2" type="ORF">AHOG_16200</name>
</gene>
<reference evidence="2 3" key="1">
    <citation type="submission" date="2017-07" db="EMBL/GenBank/DDBJ databases">
        <title>Complete genome sequence of Actinoalloteichus hoggarensis DSM 45943, type strain of Actinoalloteichus hoggarensis.</title>
        <authorList>
            <person name="Ruckert C."/>
            <person name="Nouioui I."/>
            <person name="Willmese J."/>
            <person name="van Wezel G."/>
            <person name="Klenk H.-P."/>
            <person name="Kalinowski J."/>
            <person name="Zotchev S.B."/>
        </authorList>
    </citation>
    <scope>NUCLEOTIDE SEQUENCE [LARGE SCALE GENOMIC DNA]</scope>
    <source>
        <strain evidence="2 3">DSM 45943</strain>
    </source>
</reference>
<feature type="region of interest" description="Disordered" evidence="1">
    <location>
        <begin position="289"/>
        <end position="355"/>
    </location>
</feature>
<feature type="compositionally biased region" description="Basic and acidic residues" evidence="1">
    <location>
        <begin position="155"/>
        <end position="172"/>
    </location>
</feature>
<proteinExistence type="predicted"/>
<feature type="region of interest" description="Disordered" evidence="1">
    <location>
        <begin position="1"/>
        <end position="30"/>
    </location>
</feature>
<protein>
    <submittedName>
        <fullName evidence="2">Uncharacterized protein</fullName>
    </submittedName>
</protein>
<accession>A0A221W5C8</accession>
<feature type="compositionally biased region" description="Polar residues" evidence="1">
    <location>
        <begin position="48"/>
        <end position="68"/>
    </location>
</feature>
<feature type="compositionally biased region" description="Low complexity" evidence="1">
    <location>
        <begin position="329"/>
        <end position="338"/>
    </location>
</feature>
<dbReference type="Proteomes" id="UP000204221">
    <property type="component" value="Chromosome"/>
</dbReference>
<evidence type="ECO:0000313" key="3">
    <source>
        <dbReference type="Proteomes" id="UP000204221"/>
    </source>
</evidence>
<keyword evidence="3" id="KW-1185">Reference proteome</keyword>
<sequence length="355" mass="38395">MTSDAEPRCDGHGCRPLDNEASARGSFRVVRRRATPLHTATADAVCRSSPTNVTGGRSASPRWSTACGQSAAAPPTPAARRPGPQRPRSHIAGSSTNITVAKFRTSTVVTTPKSTTRAVLIRENPMPPAPTISAGPRSGCSCPAGRTRARPAPCRARDRRDDDRGAEQRVRDAASTNRPRRRHTSLGPRRRGATARLDGCRCRCRRGRVRRRIGPLTPRRGRSPPHRAARRGSSPRRAPPRCTAPARPVKPVPVVPRAVHLSFGSTDSCSLGHPIDRSPDRLIGLRALSSESAHRLRRTTPTPPAATRSPPAENGVPRVTWARPEVRGASRPRAATAPPRRPSVTLPRRRGSRRP</sequence>
<dbReference type="KEGG" id="ahg:AHOG_16200"/>
<feature type="region of interest" description="Disordered" evidence="1">
    <location>
        <begin position="211"/>
        <end position="249"/>
    </location>
</feature>
<feature type="compositionally biased region" description="Low complexity" evidence="1">
    <location>
        <begin position="235"/>
        <end position="247"/>
    </location>
</feature>
<feature type="compositionally biased region" description="Low complexity" evidence="1">
    <location>
        <begin position="142"/>
        <end position="154"/>
    </location>
</feature>
<evidence type="ECO:0000313" key="2">
    <source>
        <dbReference type="EMBL" id="ASO20866.1"/>
    </source>
</evidence>
<name>A0A221W5C8_9PSEU</name>
<dbReference type="AlphaFoldDB" id="A0A221W5C8"/>
<feature type="region of interest" description="Disordered" evidence="1">
    <location>
        <begin position="124"/>
        <end position="192"/>
    </location>
</feature>